<evidence type="ECO:0000256" key="1">
    <source>
        <dbReference type="SAM" id="SignalP"/>
    </source>
</evidence>
<dbReference type="SUPFAM" id="SSF75011">
    <property type="entry name" value="3-carboxy-cis,cis-mucoante lactonizing enzyme"/>
    <property type="match status" value="1"/>
</dbReference>
<evidence type="ECO:0000313" key="4">
    <source>
        <dbReference type="Proteomes" id="UP000215441"/>
    </source>
</evidence>
<gene>
    <name evidence="3" type="ORF">CBY09_10320</name>
</gene>
<feature type="signal peptide" evidence="1">
    <location>
        <begin position="1"/>
        <end position="30"/>
    </location>
</feature>
<evidence type="ECO:0000259" key="2">
    <source>
        <dbReference type="Pfam" id="PF14339"/>
    </source>
</evidence>
<accession>A0A235EPT4</accession>
<name>A0A235EPT4_9BURK</name>
<comment type="caution">
    <text evidence="3">The sequence shown here is derived from an EMBL/GenBank/DDBJ whole genome shotgun (WGS) entry which is preliminary data.</text>
</comment>
<protein>
    <recommendedName>
        <fullName evidence="2">DUF4394 domain-containing protein</fullName>
    </recommendedName>
</protein>
<keyword evidence="4" id="KW-1185">Reference proteome</keyword>
<keyword evidence="1" id="KW-0732">Signal</keyword>
<dbReference type="RefSeq" id="WP_094289147.1">
    <property type="nucleotide sequence ID" value="NZ_NOIG01000006.1"/>
</dbReference>
<dbReference type="InterPro" id="IPR025507">
    <property type="entry name" value="DUF4394"/>
</dbReference>
<feature type="domain" description="DUF4394" evidence="2">
    <location>
        <begin position="48"/>
        <end position="295"/>
    </location>
</feature>
<dbReference type="EMBL" id="NOIG01000006">
    <property type="protein sequence ID" value="OYD50435.1"/>
    <property type="molecule type" value="Genomic_DNA"/>
</dbReference>
<organism evidence="3 4">
    <name type="scientific">Acidovorax kalamii</name>
    <dbReference type="NCBI Taxonomy" id="2004485"/>
    <lineage>
        <taxon>Bacteria</taxon>
        <taxon>Pseudomonadati</taxon>
        <taxon>Pseudomonadota</taxon>
        <taxon>Betaproteobacteria</taxon>
        <taxon>Burkholderiales</taxon>
        <taxon>Comamonadaceae</taxon>
        <taxon>Acidovorax</taxon>
    </lineage>
</organism>
<dbReference type="Pfam" id="PF14339">
    <property type="entry name" value="DUF4394"/>
    <property type="match status" value="1"/>
</dbReference>
<reference evidence="3 4" key="1">
    <citation type="submission" date="2017-07" db="EMBL/GenBank/DDBJ databases">
        <title>Acidovorax KNDSW TSA 6 genome sequence and assembly.</title>
        <authorList>
            <person name="Mayilraj S."/>
        </authorList>
    </citation>
    <scope>NUCLEOTIDE SEQUENCE [LARGE SCALE GENOMIC DNA]</scope>
    <source>
        <strain evidence="3 4">KNDSW-TSA6</strain>
    </source>
</reference>
<proteinExistence type="predicted"/>
<sequence>MHPTFCSSALRAVPAAVVVALLAGCAATPAPDTGLREAVVAVTSAHELITFHAGQPGRILERRPVTGLPAGDRLVGIDFRVAKGVLYALSQAGRLYTLDIPTGALRPVGAAPAVLPLVGSVFGFDFNPAADRIRVVSNTGQNLRLHPDTGAAVDGDPAVEGVQPDPALRYAWADVNARRKPDIAGAAYTYNPNDSKITTNYAIDRALGVLVMQGSREGTTPVVSPNTGQLRTVGSLGLGPLSDVAFDIADVGNTALIAVRTAADNQTRLHQVDLATGATRPLGLVGEGAPLVGMAIEP</sequence>
<dbReference type="OrthoDB" id="531718at2"/>
<dbReference type="Proteomes" id="UP000215441">
    <property type="component" value="Unassembled WGS sequence"/>
</dbReference>
<dbReference type="AlphaFoldDB" id="A0A235EPT4"/>
<feature type="chain" id="PRO_5012624444" description="DUF4394 domain-containing protein" evidence="1">
    <location>
        <begin position="31"/>
        <end position="298"/>
    </location>
</feature>
<evidence type="ECO:0000313" key="3">
    <source>
        <dbReference type="EMBL" id="OYD50435.1"/>
    </source>
</evidence>